<keyword evidence="6" id="KW-1133">Transmembrane helix</keyword>
<dbReference type="HOGENOM" id="CLU_032067_2_0_1"/>
<dbReference type="SUPFAM" id="SSF51905">
    <property type="entry name" value="FAD/NAD(P)-binding domain"/>
    <property type="match status" value="1"/>
</dbReference>
<evidence type="ECO:0000256" key="1">
    <source>
        <dbReference type="ARBA" id="ARBA00001974"/>
    </source>
</evidence>
<dbReference type="GO" id="GO:0050661">
    <property type="term" value="F:NADP binding"/>
    <property type="evidence" value="ECO:0007669"/>
    <property type="project" value="InterPro"/>
</dbReference>
<dbReference type="GO" id="GO:0004499">
    <property type="term" value="F:N,N-dimethylaniline monooxygenase activity"/>
    <property type="evidence" value="ECO:0007669"/>
    <property type="project" value="InterPro"/>
</dbReference>
<keyword evidence="4" id="KW-0560">Oxidoreductase</keyword>
<feature type="transmembrane region" description="Helical" evidence="6">
    <location>
        <begin position="230"/>
        <end position="254"/>
    </location>
</feature>
<dbReference type="EMBL" id="AZNH01000120">
    <property type="protein sequence ID" value="KID81794.1"/>
    <property type="molecule type" value="Genomic_DNA"/>
</dbReference>
<dbReference type="AlphaFoldDB" id="A0A0B4HQQ4"/>
<dbReference type="Gene3D" id="3.50.50.60">
    <property type="entry name" value="FAD/NAD(P)-binding domain"/>
    <property type="match status" value="3"/>
</dbReference>
<dbReference type="Pfam" id="PF00743">
    <property type="entry name" value="FMO-like"/>
    <property type="match status" value="1"/>
</dbReference>
<evidence type="ECO:0000256" key="3">
    <source>
        <dbReference type="ARBA" id="ARBA00022827"/>
    </source>
</evidence>
<dbReference type="InterPro" id="IPR051820">
    <property type="entry name" value="FAD-binding_MO"/>
</dbReference>
<organism evidence="7 8">
    <name type="scientific">Metarhizium guizhouense (strain ARSEF 977)</name>
    <dbReference type="NCBI Taxonomy" id="1276136"/>
    <lineage>
        <taxon>Eukaryota</taxon>
        <taxon>Fungi</taxon>
        <taxon>Dikarya</taxon>
        <taxon>Ascomycota</taxon>
        <taxon>Pezizomycotina</taxon>
        <taxon>Sordariomycetes</taxon>
        <taxon>Hypocreomycetidae</taxon>
        <taxon>Hypocreales</taxon>
        <taxon>Clavicipitaceae</taxon>
        <taxon>Metarhizium</taxon>
    </lineage>
</organism>
<keyword evidence="5" id="KW-0503">Monooxygenase</keyword>
<evidence type="ECO:0000256" key="2">
    <source>
        <dbReference type="ARBA" id="ARBA00022630"/>
    </source>
</evidence>
<sequence>MPTEKSFTQVFDYDIIIIGAGISGINAAYRIQTQAPRGMSYAVFEGRGSVGGTWDLFRYPGIRSDSDIFTYSFSWNPWPKRDTFASGADIKQYMLQSAKTHDIYKHIHFNRAVHRANWNPEHAVWELHSSTNGSKEHSIHRARFLFLATGYYDYQQPLQVDIPGIENFKGRVIHPQFWPDNYDYSGQNVVVIGSGATAVSVVPAMAKTAKHVTMLQRSPTYILPQPKSSILTVLIFAILPAHLALWSLQLYWAFQYQVLILLCQNFPNTVKNVIRYINKRQLPSNVPVDPHFNPRYKPWDQRLCASVDGDIFAAIRSNKASIVTDSIQRVAGNEIKLSSGEVLRPDVIVTATGLKVKVGGGIQMTLNNEDFDPARQFMWKGSMLQNLPNVFFSVGSVDVSWTLVADCTAQLAVRLLWELERRNAKVVRPHLDKPEEMEVKPLLSLQSTYIKRAAGMLPKTGTGVWSARSSNYLADLLAAKWGDITSGLKFE</sequence>
<keyword evidence="3" id="KW-0274">FAD</keyword>
<evidence type="ECO:0000256" key="4">
    <source>
        <dbReference type="ARBA" id="ARBA00023002"/>
    </source>
</evidence>
<keyword evidence="8" id="KW-1185">Reference proteome</keyword>
<keyword evidence="6" id="KW-0472">Membrane</keyword>
<dbReference type="PRINTS" id="PR00411">
    <property type="entry name" value="PNDRDTASEI"/>
</dbReference>
<dbReference type="GO" id="GO:0050660">
    <property type="term" value="F:flavin adenine dinucleotide binding"/>
    <property type="evidence" value="ECO:0007669"/>
    <property type="project" value="InterPro"/>
</dbReference>
<evidence type="ECO:0000256" key="6">
    <source>
        <dbReference type="SAM" id="Phobius"/>
    </source>
</evidence>
<dbReference type="PANTHER" id="PTHR43872:SF1">
    <property type="entry name" value="MONOOXYGENASE, PUTATIVE (AFU_ORTHOLOGUE AFUA_8G02570)-RELATED"/>
    <property type="match status" value="1"/>
</dbReference>
<evidence type="ECO:0000313" key="7">
    <source>
        <dbReference type="EMBL" id="KID81794.1"/>
    </source>
</evidence>
<dbReference type="InterPro" id="IPR020946">
    <property type="entry name" value="Flavin_mOase-like"/>
</dbReference>
<dbReference type="Proteomes" id="UP000031192">
    <property type="component" value="Unassembled WGS sequence"/>
</dbReference>
<reference evidence="7 8" key="1">
    <citation type="journal article" date="2014" name="Proc. Natl. Acad. Sci. U.S.A.">
        <title>Trajectory and genomic determinants of fungal-pathogen speciation and host adaptation.</title>
        <authorList>
            <person name="Hu X."/>
            <person name="Xiao G."/>
            <person name="Zheng P."/>
            <person name="Shang Y."/>
            <person name="Su Y."/>
            <person name="Zhang X."/>
            <person name="Liu X."/>
            <person name="Zhan S."/>
            <person name="St Leger R.J."/>
            <person name="Wang C."/>
        </authorList>
    </citation>
    <scope>NUCLEOTIDE SEQUENCE [LARGE SCALE GENOMIC DNA]</scope>
    <source>
        <strain evidence="7 8">ARSEF 977</strain>
    </source>
</reference>
<accession>A0A0B4HQQ4</accession>
<protein>
    <submittedName>
        <fullName evidence="7">Flavin monooxygenase-like protein</fullName>
    </submittedName>
</protein>
<proteinExistence type="predicted"/>
<dbReference type="PANTHER" id="PTHR43872">
    <property type="entry name" value="MONOOXYGENASE, PUTATIVE (AFU_ORTHOLOGUE AFUA_8G02570)-RELATED"/>
    <property type="match status" value="1"/>
</dbReference>
<evidence type="ECO:0000313" key="8">
    <source>
        <dbReference type="Proteomes" id="UP000031192"/>
    </source>
</evidence>
<gene>
    <name evidence="7" type="ORF">MGU_10871</name>
</gene>
<evidence type="ECO:0000256" key="5">
    <source>
        <dbReference type="ARBA" id="ARBA00023033"/>
    </source>
</evidence>
<keyword evidence="2" id="KW-0285">Flavoprotein</keyword>
<comment type="cofactor">
    <cofactor evidence="1">
        <name>FAD</name>
        <dbReference type="ChEBI" id="CHEBI:57692"/>
    </cofactor>
</comment>
<name>A0A0B4HQQ4_METGA</name>
<keyword evidence="6" id="KW-0812">Transmembrane</keyword>
<dbReference type="InterPro" id="IPR036188">
    <property type="entry name" value="FAD/NAD-bd_sf"/>
</dbReference>
<comment type="caution">
    <text evidence="7">The sequence shown here is derived from an EMBL/GenBank/DDBJ whole genome shotgun (WGS) entry which is preliminary data.</text>
</comment>